<keyword evidence="1" id="KW-0648">Protein biosynthesis</keyword>
<accession>A0ABU4S5Y1</accession>
<keyword evidence="1" id="KW-0251">Elongation factor</keyword>
<keyword evidence="2" id="KW-1185">Reference proteome</keyword>
<comment type="caution">
    <text evidence="1">The sequence shown here is derived from an EMBL/GenBank/DDBJ whole genome shotgun (WGS) entry which is preliminary data.</text>
</comment>
<dbReference type="Pfam" id="PF04315">
    <property type="entry name" value="EpmC"/>
    <property type="match status" value="1"/>
</dbReference>
<evidence type="ECO:0000313" key="2">
    <source>
        <dbReference type="Proteomes" id="UP001273505"/>
    </source>
</evidence>
<dbReference type="RefSeq" id="WP_302721657.1">
    <property type="nucleotide sequence ID" value="NZ_JAULRU010000362.1"/>
</dbReference>
<organism evidence="1 2">
    <name type="scientific">Gilvimarinus gilvus</name>
    <dbReference type="NCBI Taxonomy" id="3058038"/>
    <lineage>
        <taxon>Bacteria</taxon>
        <taxon>Pseudomonadati</taxon>
        <taxon>Pseudomonadota</taxon>
        <taxon>Gammaproteobacteria</taxon>
        <taxon>Cellvibrionales</taxon>
        <taxon>Cellvibrionaceae</taxon>
        <taxon>Gilvimarinus</taxon>
    </lineage>
</organism>
<sequence length="188" mass="21164">MNTAFVVATHQSHQLVEIFNRCFLDRENTRLLGGAPEPLYLPASAGSPAQIHFTQDFFSSALHECAHWCVAGEARRQLEDYGYWYAPDGRDASQQAEFERVEVRPQALEWLFSVAANWPFRVSADNLAMELGPSDAFKDAICAQAQSLTPLTVNDRTSQFAQALLAYYRPAKGLDWLFSPERFARSSL</sequence>
<name>A0ABU4S5Y1_9GAMM</name>
<gene>
    <name evidence="1" type="ORF">SCD92_18185</name>
</gene>
<dbReference type="InterPro" id="IPR007411">
    <property type="entry name" value="EpmC"/>
</dbReference>
<reference evidence="1 2" key="1">
    <citation type="submission" date="2023-11" db="EMBL/GenBank/DDBJ databases">
        <title>Gilvimarinus fulvus sp. nov., isolated from the surface of Kelp.</title>
        <authorList>
            <person name="Sun Y.Y."/>
            <person name="Gong Y."/>
            <person name="Du Z.J."/>
        </authorList>
    </citation>
    <scope>NUCLEOTIDE SEQUENCE [LARGE SCALE GENOMIC DNA]</scope>
    <source>
        <strain evidence="1 2">SDUM040013</strain>
    </source>
</reference>
<evidence type="ECO:0000313" key="1">
    <source>
        <dbReference type="EMBL" id="MDX6851313.1"/>
    </source>
</evidence>
<dbReference type="EMBL" id="JAXAFO010000048">
    <property type="protein sequence ID" value="MDX6851313.1"/>
    <property type="molecule type" value="Genomic_DNA"/>
</dbReference>
<dbReference type="Proteomes" id="UP001273505">
    <property type="component" value="Unassembled WGS sequence"/>
</dbReference>
<proteinExistence type="predicted"/>
<protein>
    <submittedName>
        <fullName evidence="1">Elongation factor P hydroxylase</fullName>
    </submittedName>
</protein>
<dbReference type="GO" id="GO:0003746">
    <property type="term" value="F:translation elongation factor activity"/>
    <property type="evidence" value="ECO:0007669"/>
    <property type="project" value="UniProtKB-KW"/>
</dbReference>